<feature type="transmembrane region" description="Helical" evidence="1">
    <location>
        <begin position="253"/>
        <end position="273"/>
    </location>
</feature>
<dbReference type="Pfam" id="PF09925">
    <property type="entry name" value="DUF2157"/>
    <property type="match status" value="1"/>
</dbReference>
<evidence type="ECO:0000256" key="1">
    <source>
        <dbReference type="SAM" id="Phobius"/>
    </source>
</evidence>
<dbReference type="InterPro" id="IPR018677">
    <property type="entry name" value="DUF2157"/>
</dbReference>
<keyword evidence="1" id="KW-1133">Transmembrane helix</keyword>
<feature type="transmembrane region" description="Helical" evidence="1">
    <location>
        <begin position="309"/>
        <end position="331"/>
    </location>
</feature>
<dbReference type="RefSeq" id="WP_407923269.1">
    <property type="nucleotide sequence ID" value="NZ_SGXM01000007.1"/>
</dbReference>
<feature type="transmembrane region" description="Helical" evidence="1">
    <location>
        <begin position="280"/>
        <end position="303"/>
    </location>
</feature>
<evidence type="ECO:0000259" key="2">
    <source>
        <dbReference type="Pfam" id="PF09925"/>
    </source>
</evidence>
<keyword evidence="4" id="KW-1185">Reference proteome</keyword>
<sequence>MDSFSIHRFTQRRVSQQALADWRAQDRLGADDLRAAWQSTLPAPADWRHWLDRVLLCLGTALLCAGVVVFFAFNWADLHKFSKFGLLAAALTLLAAFAARRPSGDMAGRAALAGTQIVSGVLLAVIGQTYQTGADAWQLFALWTLLATPWALAARAAPHWWIVLVLGNVALLRYCSVNLGVGGMFELLFSARWARETMLFLLGVAIVQLAVWHLLAARAGALGFRGMTGPRLIGALVCAYAGWLAAMSMLSEWVAMFGFLTSLLALAGLGAWVRWRAFDIVVLSLACMTGIGVIVMAAARVIVSIDGDFGAFLLLALLTTGLAVAAATWLLKVWRGESGSVA</sequence>
<keyword evidence="1" id="KW-0472">Membrane</keyword>
<dbReference type="EMBL" id="SGXM01000007">
    <property type="protein sequence ID" value="RZT32383.1"/>
    <property type="molecule type" value="Genomic_DNA"/>
</dbReference>
<dbReference type="Proteomes" id="UP000291078">
    <property type="component" value="Unassembled WGS sequence"/>
</dbReference>
<comment type="caution">
    <text evidence="3">The sequence shown here is derived from an EMBL/GenBank/DDBJ whole genome shotgun (WGS) entry which is preliminary data.</text>
</comment>
<feature type="transmembrane region" description="Helical" evidence="1">
    <location>
        <begin position="229"/>
        <end position="247"/>
    </location>
</feature>
<feature type="transmembrane region" description="Helical" evidence="1">
    <location>
        <begin position="136"/>
        <end position="153"/>
    </location>
</feature>
<feature type="transmembrane region" description="Helical" evidence="1">
    <location>
        <begin position="54"/>
        <end position="75"/>
    </location>
</feature>
<feature type="transmembrane region" description="Helical" evidence="1">
    <location>
        <begin position="111"/>
        <end position="130"/>
    </location>
</feature>
<keyword evidence="1" id="KW-0812">Transmembrane</keyword>
<reference evidence="3 4" key="1">
    <citation type="journal article" date="2015" name="Stand. Genomic Sci.">
        <title>Genomic Encyclopedia of Bacterial and Archaeal Type Strains, Phase III: the genomes of soil and plant-associated and newly described type strains.</title>
        <authorList>
            <person name="Whitman W.B."/>
            <person name="Woyke T."/>
            <person name="Klenk H.P."/>
            <person name="Zhou Y."/>
            <person name="Lilburn T.G."/>
            <person name="Beck B.J."/>
            <person name="De Vos P."/>
            <person name="Vandamme P."/>
            <person name="Eisen J.A."/>
            <person name="Garrity G."/>
            <person name="Hugenholtz P."/>
            <person name="Kyrpides N.C."/>
        </authorList>
    </citation>
    <scope>NUCLEOTIDE SEQUENCE [LARGE SCALE GENOMIC DNA]</scope>
    <source>
        <strain evidence="3 4">ASC-9842</strain>
    </source>
</reference>
<name>A0A4Q7RGJ3_9BURK</name>
<accession>A0A4Q7RGJ3</accession>
<organism evidence="3 4">
    <name type="scientific">Cupriavidus agavae</name>
    <dbReference type="NCBI Taxonomy" id="1001822"/>
    <lineage>
        <taxon>Bacteria</taxon>
        <taxon>Pseudomonadati</taxon>
        <taxon>Pseudomonadota</taxon>
        <taxon>Betaproteobacteria</taxon>
        <taxon>Burkholderiales</taxon>
        <taxon>Burkholderiaceae</taxon>
        <taxon>Cupriavidus</taxon>
    </lineage>
</organism>
<feature type="transmembrane region" description="Helical" evidence="1">
    <location>
        <begin position="197"/>
        <end position="217"/>
    </location>
</feature>
<protein>
    <submittedName>
        <fullName evidence="3">Putative membrane protein DUF2157</fullName>
    </submittedName>
</protein>
<gene>
    <name evidence="3" type="ORF">EV147_4128</name>
</gene>
<proteinExistence type="predicted"/>
<evidence type="ECO:0000313" key="3">
    <source>
        <dbReference type="EMBL" id="RZT32383.1"/>
    </source>
</evidence>
<evidence type="ECO:0000313" key="4">
    <source>
        <dbReference type="Proteomes" id="UP000291078"/>
    </source>
</evidence>
<feature type="transmembrane region" description="Helical" evidence="1">
    <location>
        <begin position="81"/>
        <end position="99"/>
    </location>
</feature>
<feature type="domain" description="DUF2157" evidence="2">
    <location>
        <begin position="21"/>
        <end position="160"/>
    </location>
</feature>
<feature type="transmembrane region" description="Helical" evidence="1">
    <location>
        <begin position="160"/>
        <end position="185"/>
    </location>
</feature>
<dbReference type="AlphaFoldDB" id="A0A4Q7RGJ3"/>